<sequence length="110" mass="12398">MCEKDEQWLRSLALLSEMWEAKLELDVISSLQCWDPRVPKGRALAAGSGAAERSVRGEAGSECSQLRPCDRRSDAKRRYDKLNSFNARGALRSLEKGCWDHHAVRHGLSE</sequence>
<reference evidence="1" key="1">
    <citation type="submission" date="2023-10" db="EMBL/GenBank/DDBJ databases">
        <authorList>
            <person name="Chen Y."/>
            <person name="Shah S."/>
            <person name="Dougan E. K."/>
            <person name="Thang M."/>
            <person name="Chan C."/>
        </authorList>
    </citation>
    <scope>NUCLEOTIDE SEQUENCE [LARGE SCALE GENOMIC DNA]</scope>
</reference>
<proteinExistence type="predicted"/>
<dbReference type="Proteomes" id="UP001189429">
    <property type="component" value="Unassembled WGS sequence"/>
</dbReference>
<organism evidence="1 2">
    <name type="scientific">Prorocentrum cordatum</name>
    <dbReference type="NCBI Taxonomy" id="2364126"/>
    <lineage>
        <taxon>Eukaryota</taxon>
        <taxon>Sar</taxon>
        <taxon>Alveolata</taxon>
        <taxon>Dinophyceae</taxon>
        <taxon>Prorocentrales</taxon>
        <taxon>Prorocentraceae</taxon>
        <taxon>Prorocentrum</taxon>
    </lineage>
</organism>
<dbReference type="EMBL" id="CAUYUJ010000292">
    <property type="protein sequence ID" value="CAK0789735.1"/>
    <property type="molecule type" value="Genomic_DNA"/>
</dbReference>
<name>A0ABN9PAB2_9DINO</name>
<comment type="caution">
    <text evidence="1">The sequence shown here is derived from an EMBL/GenBank/DDBJ whole genome shotgun (WGS) entry which is preliminary data.</text>
</comment>
<accession>A0ABN9PAB2</accession>
<evidence type="ECO:0000313" key="2">
    <source>
        <dbReference type="Proteomes" id="UP001189429"/>
    </source>
</evidence>
<protein>
    <submittedName>
        <fullName evidence="1">Uncharacterized protein</fullName>
    </submittedName>
</protein>
<evidence type="ECO:0000313" key="1">
    <source>
        <dbReference type="EMBL" id="CAK0789735.1"/>
    </source>
</evidence>
<keyword evidence="2" id="KW-1185">Reference proteome</keyword>
<gene>
    <name evidence="1" type="ORF">PCOR1329_LOCUS1218</name>
</gene>